<feature type="domain" description="Enoyl reductase (ER)" evidence="2">
    <location>
        <begin position="10"/>
        <end position="315"/>
    </location>
</feature>
<dbReference type="InterPro" id="IPR036291">
    <property type="entry name" value="NAD(P)-bd_dom_sf"/>
</dbReference>
<sequence>MRAVRVHTFGDPDVLRPDEVLRPEPAPGEVLIRVHAAGVNPADLYARRGFPNIPPDLRPEIRLPWTPGGDVSGVVVDTAPDVTAWRPGDRVFGLVRFGDINNGGRAYAEYTTAPADHLARVPDGLDHVPAAGVPMAGLTALQIMFEVAALPPGKKVLVNGAAGGTGHFFVQLAKTRDAHVVAVASGRHEAFLRDLGADEFIDYTTTDVATAVRDVDHLFDAVAGPDAYRLLPVLRDGGVISPIYLGDYHPEEAAARGITFAGGQVRSDGAGMAELARLIESGAVRVAVDSEFALADAASAHAHGERGHLQGKIVLRVD</sequence>
<keyword evidence="4" id="KW-1185">Reference proteome</keyword>
<organism evidence="3 4">
    <name type="scientific">Actinomadura rayongensis</name>
    <dbReference type="NCBI Taxonomy" id="1429076"/>
    <lineage>
        <taxon>Bacteria</taxon>
        <taxon>Bacillati</taxon>
        <taxon>Actinomycetota</taxon>
        <taxon>Actinomycetes</taxon>
        <taxon>Streptosporangiales</taxon>
        <taxon>Thermomonosporaceae</taxon>
        <taxon>Actinomadura</taxon>
    </lineage>
</organism>
<dbReference type="EMBL" id="WUTW01000003">
    <property type="protein sequence ID" value="MXQ66114.1"/>
    <property type="molecule type" value="Genomic_DNA"/>
</dbReference>
<dbReference type="RefSeq" id="WP_161104300.1">
    <property type="nucleotide sequence ID" value="NZ_JBHLYI010000004.1"/>
</dbReference>
<dbReference type="InterPro" id="IPR002364">
    <property type="entry name" value="Quin_OxRdtase/zeta-crystal_CS"/>
</dbReference>
<dbReference type="PANTHER" id="PTHR11695">
    <property type="entry name" value="ALCOHOL DEHYDROGENASE RELATED"/>
    <property type="match status" value="1"/>
</dbReference>
<evidence type="ECO:0000313" key="4">
    <source>
        <dbReference type="Proteomes" id="UP000431901"/>
    </source>
</evidence>
<comment type="caution">
    <text evidence="3">The sequence shown here is derived from an EMBL/GenBank/DDBJ whole genome shotgun (WGS) entry which is preliminary data.</text>
</comment>
<reference evidence="3 4" key="1">
    <citation type="submission" date="2019-12" db="EMBL/GenBank/DDBJ databases">
        <title>Nocardia macrotermitis sp. nov. and Nocardia aurantia sp. nov., isolated from the gut of the fungus growing-termite Macrotermes natalensis.</title>
        <authorList>
            <person name="Christine B."/>
            <person name="Rene B."/>
        </authorList>
    </citation>
    <scope>NUCLEOTIDE SEQUENCE [LARGE SCALE GENOMIC DNA]</scope>
    <source>
        <strain evidence="3 4">DSM 102126</strain>
    </source>
</reference>
<dbReference type="InterPro" id="IPR013154">
    <property type="entry name" value="ADH-like_N"/>
</dbReference>
<dbReference type="SMART" id="SM00829">
    <property type="entry name" value="PKS_ER"/>
    <property type="match status" value="1"/>
</dbReference>
<dbReference type="Gene3D" id="3.90.180.10">
    <property type="entry name" value="Medium-chain alcohol dehydrogenases, catalytic domain"/>
    <property type="match status" value="1"/>
</dbReference>
<dbReference type="Proteomes" id="UP000431901">
    <property type="component" value="Unassembled WGS sequence"/>
</dbReference>
<dbReference type="InterPro" id="IPR011032">
    <property type="entry name" value="GroES-like_sf"/>
</dbReference>
<dbReference type="OrthoDB" id="3727682at2"/>
<gene>
    <name evidence="3" type="ORF">GQ466_19015</name>
</gene>
<dbReference type="Pfam" id="PF13602">
    <property type="entry name" value="ADH_zinc_N_2"/>
    <property type="match status" value="1"/>
</dbReference>
<dbReference type="SUPFAM" id="SSF50129">
    <property type="entry name" value="GroES-like"/>
    <property type="match status" value="1"/>
</dbReference>
<protein>
    <submittedName>
        <fullName evidence="3">Zinc-binding dehydrogenase</fullName>
    </submittedName>
</protein>
<dbReference type="Gene3D" id="3.40.50.720">
    <property type="entry name" value="NAD(P)-binding Rossmann-like Domain"/>
    <property type="match status" value="1"/>
</dbReference>
<keyword evidence="1" id="KW-0560">Oxidoreductase</keyword>
<evidence type="ECO:0000313" key="3">
    <source>
        <dbReference type="EMBL" id="MXQ66114.1"/>
    </source>
</evidence>
<dbReference type="PROSITE" id="PS01162">
    <property type="entry name" value="QOR_ZETA_CRYSTAL"/>
    <property type="match status" value="1"/>
</dbReference>
<dbReference type="GO" id="GO:0008270">
    <property type="term" value="F:zinc ion binding"/>
    <property type="evidence" value="ECO:0007669"/>
    <property type="project" value="InterPro"/>
</dbReference>
<accession>A0A6I4WGH9</accession>
<dbReference type="InterPro" id="IPR020843">
    <property type="entry name" value="ER"/>
</dbReference>
<evidence type="ECO:0000259" key="2">
    <source>
        <dbReference type="SMART" id="SM00829"/>
    </source>
</evidence>
<name>A0A6I4WGH9_9ACTN</name>
<dbReference type="InterPro" id="IPR050700">
    <property type="entry name" value="YIM1/Zinc_Alcohol_DH_Fams"/>
</dbReference>
<dbReference type="Pfam" id="PF08240">
    <property type="entry name" value="ADH_N"/>
    <property type="match status" value="1"/>
</dbReference>
<dbReference type="CDD" id="cd05289">
    <property type="entry name" value="MDR_like_2"/>
    <property type="match status" value="1"/>
</dbReference>
<dbReference type="PANTHER" id="PTHR11695:SF294">
    <property type="entry name" value="RETICULON-4-INTERACTING PROTEIN 1, MITOCHONDRIAL"/>
    <property type="match status" value="1"/>
</dbReference>
<dbReference type="AlphaFoldDB" id="A0A6I4WGH9"/>
<evidence type="ECO:0000256" key="1">
    <source>
        <dbReference type="ARBA" id="ARBA00023002"/>
    </source>
</evidence>
<proteinExistence type="predicted"/>
<dbReference type="GO" id="GO:0016491">
    <property type="term" value="F:oxidoreductase activity"/>
    <property type="evidence" value="ECO:0007669"/>
    <property type="project" value="UniProtKB-KW"/>
</dbReference>
<dbReference type="SUPFAM" id="SSF51735">
    <property type="entry name" value="NAD(P)-binding Rossmann-fold domains"/>
    <property type="match status" value="1"/>
</dbReference>